<evidence type="ECO:0000313" key="2">
    <source>
        <dbReference type="Proteomes" id="UP000185753"/>
    </source>
</evidence>
<gene>
    <name evidence="1" type="ORF">A9J31_11755</name>
</gene>
<sequence length="110" mass="12703">MDSKKLANVFKNEIINENLEIYKSFFTDYSPSEIKDPYFINAISFFNTLSDDNKRIFFSILRQVMIDSISNVLGAIDGSSYLSECDGDFSLLYEGEALEDLQDYFLSQFE</sequence>
<organism evidence="1 2">
    <name type="scientific">Acinetobacter gandensis</name>
    <dbReference type="NCBI Taxonomy" id="1443941"/>
    <lineage>
        <taxon>Bacteria</taxon>
        <taxon>Pseudomonadati</taxon>
        <taxon>Pseudomonadota</taxon>
        <taxon>Gammaproteobacteria</taxon>
        <taxon>Moraxellales</taxon>
        <taxon>Moraxellaceae</taxon>
        <taxon>Acinetobacter</taxon>
    </lineage>
</organism>
<reference evidence="2" key="1">
    <citation type="submission" date="2016-06" db="EMBL/GenBank/DDBJ databases">
        <authorList>
            <person name="Radolfova-Krizova L."/>
            <person name="Nemec A."/>
        </authorList>
    </citation>
    <scope>NUCLEOTIDE SEQUENCE [LARGE SCALE GENOMIC DNA]</scope>
    <source>
        <strain evidence="2">ANC 4275</strain>
    </source>
</reference>
<dbReference type="OrthoDB" id="9154220at2"/>
<name>A0A1A7RGL3_9GAMM</name>
<protein>
    <submittedName>
        <fullName evidence="1">Uncharacterized protein</fullName>
    </submittedName>
</protein>
<dbReference type="EMBL" id="LZDS01000003">
    <property type="protein sequence ID" value="OBX29782.1"/>
    <property type="molecule type" value="Genomic_DNA"/>
</dbReference>
<accession>A0A1A7RGL3</accession>
<keyword evidence="2" id="KW-1185">Reference proteome</keyword>
<dbReference type="RefSeq" id="WP_067762127.1">
    <property type="nucleotide sequence ID" value="NZ_LZDS01000003.1"/>
</dbReference>
<dbReference type="Proteomes" id="UP000185753">
    <property type="component" value="Unassembled WGS sequence"/>
</dbReference>
<dbReference type="AlphaFoldDB" id="A0A1A7RGL3"/>
<comment type="caution">
    <text evidence="1">The sequence shown here is derived from an EMBL/GenBank/DDBJ whole genome shotgun (WGS) entry which is preliminary data.</text>
</comment>
<evidence type="ECO:0000313" key="1">
    <source>
        <dbReference type="EMBL" id="OBX29782.1"/>
    </source>
</evidence>
<dbReference type="STRING" id="1443941.A9J31_11755"/>
<proteinExistence type="predicted"/>